<evidence type="ECO:0000313" key="1">
    <source>
        <dbReference type="EMBL" id="NVO31804.1"/>
    </source>
</evidence>
<comment type="caution">
    <text evidence="1">The sequence shown here is derived from an EMBL/GenBank/DDBJ whole genome shotgun (WGS) entry which is preliminary data.</text>
</comment>
<sequence length="168" mass="19412">MQHFVCPTCGETHAGPSFCFGAEYPDFYFSIPLAERDERIEINKDLCVVDESHFFIRGRIEIPIIGHDEPFCWNVWTSLSKENFVRVNELWHEIGREQEPPYFGWLQTVLPGYPNTLSIKTTVHTQPVGTIPKVRIIEEAHPLLIEQEHGVTMERALQIVHGLFHSDN</sequence>
<dbReference type="Pfam" id="PF09965">
    <property type="entry name" value="DUF2199"/>
    <property type="match status" value="1"/>
</dbReference>
<keyword evidence="2" id="KW-1185">Reference proteome</keyword>
<name>A0A7Y7PQ48_9BACT</name>
<gene>
    <name evidence="1" type="ORF">HW554_11330</name>
</gene>
<dbReference type="EMBL" id="JABKAU010000018">
    <property type="protein sequence ID" value="NVO31804.1"/>
    <property type="molecule type" value="Genomic_DNA"/>
</dbReference>
<dbReference type="AlphaFoldDB" id="A0A7Y7PQ48"/>
<reference evidence="1 2" key="1">
    <citation type="submission" date="2020-05" db="EMBL/GenBank/DDBJ databases">
        <title>Hymenobacter terrestris sp. nov. and Hymenobacter lapidiphilus sp. nov., isolated from regoliths in Antarctica.</title>
        <authorList>
            <person name="Sedlacek I."/>
            <person name="Pantucek R."/>
            <person name="Zeman M."/>
            <person name="Holochova P."/>
            <person name="Kralova S."/>
            <person name="Stankova E."/>
            <person name="Sedo O."/>
            <person name="Micenkova L."/>
            <person name="Svec P."/>
            <person name="Gupta V."/>
            <person name="Sood U."/>
            <person name="Korpole U.S."/>
            <person name="Lal R."/>
        </authorList>
    </citation>
    <scope>NUCLEOTIDE SEQUENCE [LARGE SCALE GENOMIC DNA]</scope>
    <source>
        <strain evidence="1 2">P5342</strain>
    </source>
</reference>
<dbReference type="InterPro" id="IPR018697">
    <property type="entry name" value="DUF2199"/>
</dbReference>
<evidence type="ECO:0000313" key="2">
    <source>
        <dbReference type="Proteomes" id="UP000565521"/>
    </source>
</evidence>
<proteinExistence type="predicted"/>
<accession>A0A7Y7PQ48</accession>
<dbReference type="RefSeq" id="WP_176908701.1">
    <property type="nucleotide sequence ID" value="NZ_JABKAU010000018.1"/>
</dbReference>
<organism evidence="1 2">
    <name type="scientific">Hymenobacter lapidiphilus</name>
    <dbReference type="NCBI Taxonomy" id="2608003"/>
    <lineage>
        <taxon>Bacteria</taxon>
        <taxon>Pseudomonadati</taxon>
        <taxon>Bacteroidota</taxon>
        <taxon>Cytophagia</taxon>
        <taxon>Cytophagales</taxon>
        <taxon>Hymenobacteraceae</taxon>
        <taxon>Hymenobacter</taxon>
    </lineage>
</organism>
<dbReference type="Proteomes" id="UP000565521">
    <property type="component" value="Unassembled WGS sequence"/>
</dbReference>
<protein>
    <submittedName>
        <fullName evidence="1">DUF2199 domain-containing protein</fullName>
    </submittedName>
</protein>